<name>A0AB40CM84_DIOCR</name>
<dbReference type="CDD" id="cd14066">
    <property type="entry name" value="STKc_IRAK"/>
    <property type="match status" value="1"/>
</dbReference>
<dbReference type="InterPro" id="IPR000719">
    <property type="entry name" value="Prot_kinase_dom"/>
</dbReference>
<dbReference type="Gene3D" id="1.10.510.10">
    <property type="entry name" value="Transferase(Phosphotransferase) domain 1"/>
    <property type="match status" value="1"/>
</dbReference>
<evidence type="ECO:0000256" key="3">
    <source>
        <dbReference type="ARBA" id="ARBA00022679"/>
    </source>
</evidence>
<dbReference type="PROSITE" id="PS00107">
    <property type="entry name" value="PROTEIN_KINASE_ATP"/>
    <property type="match status" value="1"/>
</dbReference>
<evidence type="ECO:0000256" key="1">
    <source>
        <dbReference type="ARBA" id="ARBA00012513"/>
    </source>
</evidence>
<evidence type="ECO:0000256" key="11">
    <source>
        <dbReference type="SAM" id="SignalP"/>
    </source>
</evidence>
<feature type="domain" description="Protein kinase" evidence="12">
    <location>
        <begin position="252"/>
        <end position="525"/>
    </location>
</feature>
<feature type="signal peptide" evidence="11">
    <location>
        <begin position="1"/>
        <end position="20"/>
    </location>
</feature>
<keyword evidence="5" id="KW-0418">Kinase</keyword>
<protein>
    <recommendedName>
        <fullName evidence="1">non-specific serine/threonine protein kinase</fullName>
        <ecNumber evidence="1">2.7.11.1</ecNumber>
    </recommendedName>
</protein>
<dbReference type="AlphaFoldDB" id="A0AB40CM84"/>
<keyword evidence="6 9" id="KW-0067">ATP-binding</keyword>
<comment type="catalytic activity">
    <reaction evidence="7">
        <text>L-threonyl-[protein] + ATP = O-phospho-L-threonyl-[protein] + ADP + H(+)</text>
        <dbReference type="Rhea" id="RHEA:46608"/>
        <dbReference type="Rhea" id="RHEA-COMP:11060"/>
        <dbReference type="Rhea" id="RHEA-COMP:11605"/>
        <dbReference type="ChEBI" id="CHEBI:15378"/>
        <dbReference type="ChEBI" id="CHEBI:30013"/>
        <dbReference type="ChEBI" id="CHEBI:30616"/>
        <dbReference type="ChEBI" id="CHEBI:61977"/>
        <dbReference type="ChEBI" id="CHEBI:456216"/>
        <dbReference type="EC" id="2.7.11.1"/>
    </reaction>
</comment>
<dbReference type="Gene3D" id="3.30.200.20">
    <property type="entry name" value="Phosphorylase Kinase, domain 1"/>
    <property type="match status" value="1"/>
</dbReference>
<evidence type="ECO:0000256" key="8">
    <source>
        <dbReference type="ARBA" id="ARBA00048679"/>
    </source>
</evidence>
<dbReference type="InterPro" id="IPR011009">
    <property type="entry name" value="Kinase-like_dom_sf"/>
</dbReference>
<evidence type="ECO:0000256" key="6">
    <source>
        <dbReference type="ARBA" id="ARBA00022840"/>
    </source>
</evidence>
<dbReference type="PANTHER" id="PTHR47989:SF71">
    <property type="entry name" value="PROTEIN KINASE DOMAIN-CONTAINING PROTEIN"/>
    <property type="match status" value="1"/>
</dbReference>
<dbReference type="InterPro" id="IPR008271">
    <property type="entry name" value="Ser/Thr_kinase_AS"/>
</dbReference>
<evidence type="ECO:0000313" key="14">
    <source>
        <dbReference type="RefSeq" id="XP_039141180.1"/>
    </source>
</evidence>
<dbReference type="GO" id="GO:0004674">
    <property type="term" value="F:protein serine/threonine kinase activity"/>
    <property type="evidence" value="ECO:0007669"/>
    <property type="project" value="UniProtKB-KW"/>
</dbReference>
<feature type="region of interest" description="Disordered" evidence="10">
    <location>
        <begin position="180"/>
        <end position="207"/>
    </location>
</feature>
<evidence type="ECO:0000256" key="7">
    <source>
        <dbReference type="ARBA" id="ARBA00047899"/>
    </source>
</evidence>
<dbReference type="GeneID" id="120278452"/>
<evidence type="ECO:0000256" key="4">
    <source>
        <dbReference type="ARBA" id="ARBA00022741"/>
    </source>
</evidence>
<dbReference type="SMART" id="SM00220">
    <property type="entry name" value="S_TKc"/>
    <property type="match status" value="1"/>
</dbReference>
<dbReference type="FunFam" id="1.10.510.10:FF:000300">
    <property type="entry name" value="Calmodulin-binding receptor-like cytoplasmic kinase 3"/>
    <property type="match status" value="1"/>
</dbReference>
<reference evidence="14" key="1">
    <citation type="submission" date="2025-08" db="UniProtKB">
        <authorList>
            <consortium name="RefSeq"/>
        </authorList>
    </citation>
    <scope>IDENTIFICATION</scope>
</reference>
<feature type="compositionally biased region" description="Polar residues" evidence="10">
    <location>
        <begin position="180"/>
        <end position="192"/>
    </location>
</feature>
<evidence type="ECO:0000256" key="5">
    <source>
        <dbReference type="ARBA" id="ARBA00022777"/>
    </source>
</evidence>
<keyword evidence="4 9" id="KW-0547">Nucleotide-binding</keyword>
<proteinExistence type="predicted"/>
<dbReference type="EC" id="2.7.11.1" evidence="1"/>
<gene>
    <name evidence="14" type="primary">LOC120278452</name>
</gene>
<evidence type="ECO:0000256" key="9">
    <source>
        <dbReference type="PROSITE-ProRule" id="PRU10141"/>
    </source>
</evidence>
<keyword evidence="2" id="KW-0723">Serine/threonine-protein kinase</keyword>
<dbReference type="RefSeq" id="XP_039141180.1">
    <property type="nucleotide sequence ID" value="XM_039285246.1"/>
</dbReference>
<dbReference type="Proteomes" id="UP001515500">
    <property type="component" value="Chromosome 16"/>
</dbReference>
<feature type="chain" id="PRO_5044195424" description="non-specific serine/threonine protein kinase" evidence="11">
    <location>
        <begin position="21"/>
        <end position="537"/>
    </location>
</feature>
<evidence type="ECO:0000259" key="12">
    <source>
        <dbReference type="PROSITE" id="PS50011"/>
    </source>
</evidence>
<sequence>MAFLLLLGLLVLGQSLGSLADDDDGVSYSWTCGSDHIEFLKSSDGYLFYINQKRVEDHALICGALDFCLANGVFLSDHEASAFFHVNCDTFSVPFLQRVGRKLLLEFSAKAPIPHQLPREDQLVKERKNYSFSSVKDKLTLAIPGTFLLCCTLLCPCFRAKRKDPTEHHVLANELSQTVATGATSNESNSGSRKIPGSPYRIPPSPGVERVVPPTPLRAPPSPSRFLLSPQLNRLGSVHLNTSQIIKATQNFSPALRLGEGGFGTVYKALLPDGQVVAVKRAKKEHISSLRDEFSNEVELLAKIEHRNLVKLLGYNDKGNERIIITEYVPNGTLREHLDGNMGRFLDFSQRLEIAIDVAHGLTYLHLYAEKTIIHRDIKSSNILLTESYRAKVSDFGFARFGPAAEQTHIMTRVKGTAGYLDPEYLQTYQLTPKSDVFSYGILLLEILSARRPVDLKRDQDERILVRWAFNLYNASNLRGMLDPLLEEEVDEEVLGKLFGLAFQCAAPTRHDRPTMKQVGEQLWEIRKDYGRSRMRM</sequence>
<accession>A0AB40CM84</accession>
<evidence type="ECO:0000256" key="10">
    <source>
        <dbReference type="SAM" id="MobiDB-lite"/>
    </source>
</evidence>
<keyword evidence="3" id="KW-0808">Transferase</keyword>
<feature type="binding site" evidence="9">
    <location>
        <position position="284"/>
    </location>
    <ligand>
        <name>ATP</name>
        <dbReference type="ChEBI" id="CHEBI:30616"/>
    </ligand>
</feature>
<dbReference type="InterPro" id="IPR017441">
    <property type="entry name" value="Protein_kinase_ATP_BS"/>
</dbReference>
<keyword evidence="13" id="KW-1185">Reference proteome</keyword>
<comment type="catalytic activity">
    <reaction evidence="8">
        <text>L-seryl-[protein] + ATP = O-phospho-L-seryl-[protein] + ADP + H(+)</text>
        <dbReference type="Rhea" id="RHEA:17989"/>
        <dbReference type="Rhea" id="RHEA-COMP:9863"/>
        <dbReference type="Rhea" id="RHEA-COMP:11604"/>
        <dbReference type="ChEBI" id="CHEBI:15378"/>
        <dbReference type="ChEBI" id="CHEBI:29999"/>
        <dbReference type="ChEBI" id="CHEBI:30616"/>
        <dbReference type="ChEBI" id="CHEBI:83421"/>
        <dbReference type="ChEBI" id="CHEBI:456216"/>
        <dbReference type="EC" id="2.7.11.1"/>
    </reaction>
</comment>
<evidence type="ECO:0000313" key="13">
    <source>
        <dbReference type="Proteomes" id="UP001515500"/>
    </source>
</evidence>
<dbReference type="PANTHER" id="PTHR47989">
    <property type="entry name" value="OS01G0750732 PROTEIN"/>
    <property type="match status" value="1"/>
</dbReference>
<dbReference type="PROSITE" id="PS00108">
    <property type="entry name" value="PROTEIN_KINASE_ST"/>
    <property type="match status" value="1"/>
</dbReference>
<evidence type="ECO:0000256" key="2">
    <source>
        <dbReference type="ARBA" id="ARBA00022527"/>
    </source>
</evidence>
<dbReference type="Pfam" id="PF00069">
    <property type="entry name" value="Pkinase"/>
    <property type="match status" value="1"/>
</dbReference>
<dbReference type="SUPFAM" id="SSF56112">
    <property type="entry name" value="Protein kinase-like (PK-like)"/>
    <property type="match status" value="1"/>
</dbReference>
<organism evidence="13 14">
    <name type="scientific">Dioscorea cayennensis subsp. rotundata</name>
    <name type="common">White Guinea yam</name>
    <name type="synonym">Dioscorea rotundata</name>
    <dbReference type="NCBI Taxonomy" id="55577"/>
    <lineage>
        <taxon>Eukaryota</taxon>
        <taxon>Viridiplantae</taxon>
        <taxon>Streptophyta</taxon>
        <taxon>Embryophyta</taxon>
        <taxon>Tracheophyta</taxon>
        <taxon>Spermatophyta</taxon>
        <taxon>Magnoliopsida</taxon>
        <taxon>Liliopsida</taxon>
        <taxon>Dioscoreales</taxon>
        <taxon>Dioscoreaceae</taxon>
        <taxon>Dioscorea</taxon>
    </lineage>
</organism>
<dbReference type="PROSITE" id="PS50011">
    <property type="entry name" value="PROTEIN_KINASE_DOM"/>
    <property type="match status" value="1"/>
</dbReference>
<keyword evidence="11" id="KW-0732">Signal</keyword>
<dbReference type="GO" id="GO:0005524">
    <property type="term" value="F:ATP binding"/>
    <property type="evidence" value="ECO:0007669"/>
    <property type="project" value="UniProtKB-UniRule"/>
</dbReference>